<protein>
    <recommendedName>
        <fullName evidence="1">HNH domain-containing protein</fullName>
    </recommendedName>
</protein>
<dbReference type="STRING" id="1641875.XM53_21345"/>
<evidence type="ECO:0000259" key="1">
    <source>
        <dbReference type="Pfam" id="PF01844"/>
    </source>
</evidence>
<dbReference type="AlphaFoldDB" id="A0A0T5NNJ5"/>
<keyword evidence="3" id="KW-1185">Reference proteome</keyword>
<comment type="caution">
    <text evidence="2">The sequence shown here is derived from an EMBL/GenBank/DDBJ whole genome shotgun (WGS) entry which is preliminary data.</text>
</comment>
<dbReference type="PANTHER" id="PTHR37827">
    <property type="entry name" value="TUDOR DOMAIN-CONTAINING PROTEIN"/>
    <property type="match status" value="1"/>
</dbReference>
<reference evidence="2 3" key="1">
    <citation type="submission" date="2015-04" db="EMBL/GenBank/DDBJ databases">
        <title>The draft genome sequence of Roseovarius sp.R12b.</title>
        <authorList>
            <person name="Li G."/>
            <person name="Lai Q."/>
            <person name="Shao Z."/>
            <person name="Yan P."/>
        </authorList>
    </citation>
    <scope>NUCLEOTIDE SEQUENCE [LARGE SCALE GENOMIC DNA]</scope>
    <source>
        <strain evidence="2 3">R12B</strain>
    </source>
</reference>
<sequence>MDDPVCPLCGRPIPPEARQSLHHLVPKLKGGKGGPVVLLHQICHNEIHATLTEAELARDYATVAALRAHPRLEKFIRWIAKRPPGFHSKTPGRRRKR</sequence>
<evidence type="ECO:0000313" key="3">
    <source>
        <dbReference type="Proteomes" id="UP000051295"/>
    </source>
</evidence>
<dbReference type="EMBL" id="LAXJ01000034">
    <property type="protein sequence ID" value="KRS10380.1"/>
    <property type="molecule type" value="Genomic_DNA"/>
</dbReference>
<dbReference type="RefSeq" id="WP_057796825.1">
    <property type="nucleotide sequence ID" value="NZ_LAXJ01000034.1"/>
</dbReference>
<gene>
    <name evidence="2" type="ORF">XM53_21345</name>
</gene>
<accession>A0A0T5NNJ5</accession>
<name>A0A0T5NNJ5_9RHOB</name>
<proteinExistence type="predicted"/>
<dbReference type="GO" id="GO:0003676">
    <property type="term" value="F:nucleic acid binding"/>
    <property type="evidence" value="ECO:0007669"/>
    <property type="project" value="InterPro"/>
</dbReference>
<evidence type="ECO:0000313" key="2">
    <source>
        <dbReference type="EMBL" id="KRS10380.1"/>
    </source>
</evidence>
<dbReference type="OrthoDB" id="7667044at2"/>
<dbReference type="GO" id="GO:0004519">
    <property type="term" value="F:endonuclease activity"/>
    <property type="evidence" value="ECO:0007669"/>
    <property type="project" value="InterPro"/>
</dbReference>
<dbReference type="Proteomes" id="UP000051295">
    <property type="component" value="Unassembled WGS sequence"/>
</dbReference>
<dbReference type="PANTHER" id="PTHR37827:SF1">
    <property type="entry name" value="HNH DOMAIN-CONTAINING PROTEIN"/>
    <property type="match status" value="1"/>
</dbReference>
<dbReference type="GO" id="GO:0008270">
    <property type="term" value="F:zinc ion binding"/>
    <property type="evidence" value="ECO:0007669"/>
    <property type="project" value="InterPro"/>
</dbReference>
<organism evidence="2 3">
    <name type="scientific">Roseovarius atlanticus</name>
    <dbReference type="NCBI Taxonomy" id="1641875"/>
    <lineage>
        <taxon>Bacteria</taxon>
        <taxon>Pseudomonadati</taxon>
        <taxon>Pseudomonadota</taxon>
        <taxon>Alphaproteobacteria</taxon>
        <taxon>Rhodobacterales</taxon>
        <taxon>Roseobacteraceae</taxon>
        <taxon>Roseovarius</taxon>
    </lineage>
</organism>
<dbReference type="Pfam" id="PF01844">
    <property type="entry name" value="HNH"/>
    <property type="match status" value="1"/>
</dbReference>
<dbReference type="InterPro" id="IPR002711">
    <property type="entry name" value="HNH"/>
</dbReference>
<dbReference type="Gene3D" id="1.10.30.50">
    <property type="match status" value="1"/>
</dbReference>
<feature type="domain" description="HNH" evidence="1">
    <location>
        <begin position="6"/>
        <end position="49"/>
    </location>
</feature>
<dbReference type="PATRIC" id="fig|1641875.4.peg.3346"/>